<dbReference type="GO" id="GO:0046872">
    <property type="term" value="F:metal ion binding"/>
    <property type="evidence" value="ECO:0007669"/>
    <property type="project" value="UniProtKB-KW"/>
</dbReference>
<keyword evidence="3" id="KW-0411">Iron-sulfur</keyword>
<dbReference type="Proteomes" id="UP000683246">
    <property type="component" value="Chromosome"/>
</dbReference>
<dbReference type="Pfam" id="PF00037">
    <property type="entry name" value="Fer4"/>
    <property type="match status" value="1"/>
</dbReference>
<dbReference type="Gene3D" id="3.30.70.20">
    <property type="match status" value="1"/>
</dbReference>
<dbReference type="PANTHER" id="PTHR42827:SF1">
    <property type="entry name" value="IRON-SULFUR CLUSTER-BINDING PROTEIN"/>
    <property type="match status" value="1"/>
</dbReference>
<dbReference type="GO" id="GO:0051536">
    <property type="term" value="F:iron-sulfur cluster binding"/>
    <property type="evidence" value="ECO:0007669"/>
    <property type="project" value="UniProtKB-KW"/>
</dbReference>
<keyword evidence="1" id="KW-0479">Metal-binding</keyword>
<dbReference type="InterPro" id="IPR017900">
    <property type="entry name" value="4Fe4S_Fe_S_CS"/>
</dbReference>
<protein>
    <submittedName>
        <fullName evidence="5">Epoxyqueuosine reductase</fullName>
    </submittedName>
</protein>
<evidence type="ECO:0000259" key="4">
    <source>
        <dbReference type="PROSITE" id="PS51379"/>
    </source>
</evidence>
<evidence type="ECO:0000256" key="1">
    <source>
        <dbReference type="ARBA" id="ARBA00022723"/>
    </source>
</evidence>
<dbReference type="PROSITE" id="PS00198">
    <property type="entry name" value="4FE4S_FER_1"/>
    <property type="match status" value="1"/>
</dbReference>
<organism evidence="5 6">
    <name type="scientific">Vallitalea pronyensis</name>
    <dbReference type="NCBI Taxonomy" id="1348613"/>
    <lineage>
        <taxon>Bacteria</taxon>
        <taxon>Bacillati</taxon>
        <taxon>Bacillota</taxon>
        <taxon>Clostridia</taxon>
        <taxon>Lachnospirales</taxon>
        <taxon>Vallitaleaceae</taxon>
        <taxon>Vallitalea</taxon>
    </lineage>
</organism>
<proteinExistence type="predicted"/>
<dbReference type="PROSITE" id="PS51379">
    <property type="entry name" value="4FE4S_FER_2"/>
    <property type="match status" value="1"/>
</dbReference>
<feature type="domain" description="4Fe-4S ferredoxin-type" evidence="4">
    <location>
        <begin position="228"/>
        <end position="257"/>
    </location>
</feature>
<dbReference type="SUPFAM" id="SSF54862">
    <property type="entry name" value="4Fe-4S ferredoxins"/>
    <property type="match status" value="1"/>
</dbReference>
<gene>
    <name evidence="5" type="ORF">HZI73_09720</name>
</gene>
<dbReference type="KEGG" id="vpy:HZI73_09720"/>
<name>A0A8J8MJ05_9FIRM</name>
<dbReference type="RefSeq" id="WP_212698050.1">
    <property type="nucleotide sequence ID" value="NZ_CP058649.1"/>
</dbReference>
<evidence type="ECO:0000313" key="6">
    <source>
        <dbReference type="Proteomes" id="UP000683246"/>
    </source>
</evidence>
<reference evidence="5" key="1">
    <citation type="submission" date="2020-07" db="EMBL/GenBank/DDBJ databases">
        <title>Vallitalea pronyensis genome.</title>
        <authorList>
            <person name="Postec A."/>
        </authorList>
    </citation>
    <scope>NUCLEOTIDE SEQUENCE</scope>
    <source>
        <strain evidence="5">FatNI3</strain>
    </source>
</reference>
<dbReference type="PANTHER" id="PTHR42827">
    <property type="entry name" value="IRON-SULFUR CLUSTER-BINDING PROTEIN-RELATED"/>
    <property type="match status" value="1"/>
</dbReference>
<sequence length="309" mass="34748">MKPPKMPTLNPDDIKNLEVIPAGKDARMGLSVPEIVMTYGGLKGMPSRKSLSKTTMAKLMYEMKKSYTSITKNPKNYKTTMDDATLQELQTYIRKYPIDDIGFTTVDPNLIFKDRVILHQHAIVLIMEMKKNKIDTAPSPDAQREIMRTYYELGRVANKICDFLRKRGYSAQAGPALGGDVNYPRLAEKAGLGAIGKHGLLIHPVYGPSLRIGAVYTSIENLPITDENEHLWLQSFCSTCKQCVKKCPANAIYNEDIIHPDGSRTATDYKLCAVPFAQQYGCTLCVKNCIFYKGDYHKLRSKLQCEHLT</sequence>
<keyword evidence="6" id="KW-1185">Reference proteome</keyword>
<evidence type="ECO:0000256" key="3">
    <source>
        <dbReference type="ARBA" id="ARBA00023014"/>
    </source>
</evidence>
<evidence type="ECO:0000256" key="2">
    <source>
        <dbReference type="ARBA" id="ARBA00023004"/>
    </source>
</evidence>
<dbReference type="InterPro" id="IPR017896">
    <property type="entry name" value="4Fe4S_Fe-S-bd"/>
</dbReference>
<accession>A0A8J8MJ05</accession>
<keyword evidence="2" id="KW-0408">Iron</keyword>
<evidence type="ECO:0000313" key="5">
    <source>
        <dbReference type="EMBL" id="QUI22560.1"/>
    </source>
</evidence>
<dbReference type="EMBL" id="CP058649">
    <property type="protein sequence ID" value="QUI22560.1"/>
    <property type="molecule type" value="Genomic_DNA"/>
</dbReference>
<dbReference type="AlphaFoldDB" id="A0A8J8MJ05"/>